<gene>
    <name evidence="1" type="ORF">H5P30_02720</name>
</gene>
<dbReference type="Proteomes" id="UP000525652">
    <property type="component" value="Unassembled WGS sequence"/>
</dbReference>
<evidence type="ECO:0000313" key="1">
    <source>
        <dbReference type="EMBL" id="MBC2600689.1"/>
    </source>
</evidence>
<dbReference type="RefSeq" id="WP_185691429.1">
    <property type="nucleotide sequence ID" value="NZ_JACHVA010000033.1"/>
</dbReference>
<keyword evidence="2" id="KW-1185">Reference proteome</keyword>
<proteinExistence type="predicted"/>
<sequence>MSNNPAPEGGQSRQINLQDLVNQFMGGLQRHFDMLAFNLASREKASEEDYDRISKSVYIMPASRAHQNFEQTQAYARDLLIRQVVGDSMNLAVTCLNNSHLFLALGKAHHDLDGDQQQIQQQAQESQKTFVQAPLDQKFDRLEKDYDIRCDLEDSLISLGFIAQGFMRQKTQVEASQTDDNGELVVELKAVDPESIIDKDLAPIQPSMIEERKVFREGDKIFFTDRELQLILVTVGSFAQKLFHSVAQYAQRMKKE</sequence>
<accession>A0A7X1AVJ4</accession>
<organism evidence="1 2">
    <name type="scientific">Puniceicoccus vermicola</name>
    <dbReference type="NCBI Taxonomy" id="388746"/>
    <lineage>
        <taxon>Bacteria</taxon>
        <taxon>Pseudomonadati</taxon>
        <taxon>Verrucomicrobiota</taxon>
        <taxon>Opitutia</taxon>
        <taxon>Puniceicoccales</taxon>
        <taxon>Puniceicoccaceae</taxon>
        <taxon>Puniceicoccus</taxon>
    </lineage>
</organism>
<name>A0A7X1AVJ4_9BACT</name>
<evidence type="ECO:0000313" key="2">
    <source>
        <dbReference type="Proteomes" id="UP000525652"/>
    </source>
</evidence>
<dbReference type="AlphaFoldDB" id="A0A7X1AVJ4"/>
<dbReference type="EMBL" id="JACHVA010000033">
    <property type="protein sequence ID" value="MBC2600689.1"/>
    <property type="molecule type" value="Genomic_DNA"/>
</dbReference>
<protein>
    <submittedName>
        <fullName evidence="1">Uncharacterized protein</fullName>
    </submittedName>
</protein>
<comment type="caution">
    <text evidence="1">The sequence shown here is derived from an EMBL/GenBank/DDBJ whole genome shotgun (WGS) entry which is preliminary data.</text>
</comment>
<reference evidence="1 2" key="1">
    <citation type="submission" date="2020-07" db="EMBL/GenBank/DDBJ databases">
        <authorList>
            <person name="Feng X."/>
        </authorList>
    </citation>
    <scope>NUCLEOTIDE SEQUENCE [LARGE SCALE GENOMIC DNA]</scope>
    <source>
        <strain evidence="1 2">JCM14086</strain>
    </source>
</reference>